<dbReference type="SMART" id="SM00320">
    <property type="entry name" value="WD40"/>
    <property type="match status" value="6"/>
</dbReference>
<keyword evidence="4" id="KW-0732">Signal</keyword>
<dbReference type="PROSITE" id="PS00678">
    <property type="entry name" value="WD_REPEATS_1"/>
    <property type="match status" value="1"/>
</dbReference>
<keyword evidence="6" id="KW-1185">Reference proteome</keyword>
<organism evidence="5 6">
    <name type="scientific">Limnoglobus roseus</name>
    <dbReference type="NCBI Taxonomy" id="2598579"/>
    <lineage>
        <taxon>Bacteria</taxon>
        <taxon>Pseudomonadati</taxon>
        <taxon>Planctomycetota</taxon>
        <taxon>Planctomycetia</taxon>
        <taxon>Gemmatales</taxon>
        <taxon>Gemmataceae</taxon>
        <taxon>Limnoglobus</taxon>
    </lineage>
</organism>
<dbReference type="OrthoDB" id="219598at2"/>
<dbReference type="Proteomes" id="UP000324974">
    <property type="component" value="Chromosome"/>
</dbReference>
<dbReference type="RefSeq" id="WP_149109772.1">
    <property type="nucleotide sequence ID" value="NZ_CP042425.1"/>
</dbReference>
<dbReference type="InterPro" id="IPR001680">
    <property type="entry name" value="WD40_rpt"/>
</dbReference>
<dbReference type="EMBL" id="CP042425">
    <property type="protein sequence ID" value="QEL14914.1"/>
    <property type="molecule type" value="Genomic_DNA"/>
</dbReference>
<evidence type="ECO:0000256" key="4">
    <source>
        <dbReference type="SAM" id="SignalP"/>
    </source>
</evidence>
<name>A0A5C1ACS8_9BACT</name>
<dbReference type="KEGG" id="lrs:PX52LOC_01815"/>
<evidence type="ECO:0000256" key="3">
    <source>
        <dbReference type="SAM" id="MobiDB-lite"/>
    </source>
</evidence>
<dbReference type="PANTHER" id="PTHR19879">
    <property type="entry name" value="TRANSCRIPTION INITIATION FACTOR TFIID"/>
    <property type="match status" value="1"/>
</dbReference>
<feature type="region of interest" description="Disordered" evidence="3">
    <location>
        <begin position="25"/>
        <end position="52"/>
    </location>
</feature>
<sequence>MRRLLVTAMCLGLFTPLASAQKADDITEGGGLRDPKPTEPFGDPAAGRPLPPGAFARLGSSRMRSRSDYSNGLQFSPNGQRLIVAAGRDDLWWYDPTTGKTLHHHEYPARDIKCGRLFDDGRLVLFHSRNVGDKASYFVMRFDPSTGKVASDDAVNITDVSEAEFDSRATAVAVVWNKTVTVYDAKTGEQRWTRTGGEKLEHAPRFLADGAKLLVPGSLGTTTVHDAKTGEPLLTLASPNGERDKWAASEASPSPDGRFLAASGPHDHVYVWAVASGKVLHRFDKQRKALGFTPDGRRLFLAGPDESASIWNVTTGKRECEFSLPKADKATLSPDGKRIVVVLDDAVLVYDVPASGPPTPSAVTADLPGLPDQLRFDADGTLVGRLRGWNGWAVWKDRKPQTHLLRPVGKGTVVGLAADRRQMLSLLETEASVSGPDGGTAATFTVDVAGSSAHSLAALSADGRTAVAAHNDGLTRFDVPTRTSTLIRSRFKDRGAGTAAVISADGRTAATEGYDSVSDARYVEVYSLTTNRPVREFPIRGPLDRMAISPDGRRLAFAFITNSRQSNLEKNLIVVDPEAGTELLRLGPMAKGEDLRLALSSDGRTVAWHMSSELRIYELLTGQLRARLPAPKDDLHGIALAGDGRTLAAAGPGWPVILWDIAGGVTFHPLSAPPEWEAAWAALAKPDAMSAYHAARRMVLTPVEAAAFLKQKLSPTTPPDPGVLAKWIGKLDAPAFVDRQQAVKELQTFGELAVPELKRTLEATESAEARQRIEKLLTASAKPTPEAVRTIRAMEALEWLGTADAKAIVKALAAGAEGSRQTQEARTALGRMK</sequence>
<dbReference type="Gene3D" id="2.130.10.10">
    <property type="entry name" value="YVTN repeat-like/Quinoprotein amine dehydrogenase"/>
    <property type="match status" value="3"/>
</dbReference>
<gene>
    <name evidence="5" type="ORF">PX52LOC_01815</name>
</gene>
<keyword evidence="1" id="KW-0853">WD repeat</keyword>
<feature type="chain" id="PRO_5022800360" evidence="4">
    <location>
        <begin position="21"/>
        <end position="833"/>
    </location>
</feature>
<protein>
    <submittedName>
        <fullName evidence="5">WD40 repeat domain-containing protein</fullName>
    </submittedName>
</protein>
<evidence type="ECO:0000313" key="5">
    <source>
        <dbReference type="EMBL" id="QEL14914.1"/>
    </source>
</evidence>
<keyword evidence="2" id="KW-0677">Repeat</keyword>
<feature type="signal peptide" evidence="4">
    <location>
        <begin position="1"/>
        <end position="20"/>
    </location>
</feature>
<evidence type="ECO:0000256" key="2">
    <source>
        <dbReference type="ARBA" id="ARBA00022737"/>
    </source>
</evidence>
<dbReference type="InterPro" id="IPR011044">
    <property type="entry name" value="Quino_amine_DH_bsu"/>
</dbReference>
<evidence type="ECO:0000313" key="6">
    <source>
        <dbReference type="Proteomes" id="UP000324974"/>
    </source>
</evidence>
<dbReference type="PANTHER" id="PTHR19879:SF9">
    <property type="entry name" value="TRANSCRIPTION INITIATION FACTOR TFIID SUBUNIT 5"/>
    <property type="match status" value="1"/>
</dbReference>
<evidence type="ECO:0000256" key="1">
    <source>
        <dbReference type="ARBA" id="ARBA00022574"/>
    </source>
</evidence>
<dbReference type="InterPro" id="IPR011047">
    <property type="entry name" value="Quinoprotein_ADH-like_sf"/>
</dbReference>
<dbReference type="AlphaFoldDB" id="A0A5C1ACS8"/>
<dbReference type="InterPro" id="IPR019775">
    <property type="entry name" value="WD40_repeat_CS"/>
</dbReference>
<dbReference type="InterPro" id="IPR015943">
    <property type="entry name" value="WD40/YVTN_repeat-like_dom_sf"/>
</dbReference>
<proteinExistence type="predicted"/>
<dbReference type="SUPFAM" id="SSF50998">
    <property type="entry name" value="Quinoprotein alcohol dehydrogenase-like"/>
    <property type="match status" value="1"/>
</dbReference>
<accession>A0A5C1ACS8</accession>
<reference evidence="6" key="1">
    <citation type="submission" date="2019-08" db="EMBL/GenBank/DDBJ databases">
        <title>Limnoglobus roseus gen. nov., sp. nov., a novel freshwater planctomycete with a giant genome from the family Gemmataceae.</title>
        <authorList>
            <person name="Kulichevskaya I.S."/>
            <person name="Naumoff D.G."/>
            <person name="Miroshnikov K."/>
            <person name="Ivanova A."/>
            <person name="Philippov D.A."/>
            <person name="Hakobyan A."/>
            <person name="Rijpstra I.C."/>
            <person name="Sinninghe Damste J.S."/>
            <person name="Liesack W."/>
            <person name="Dedysh S.N."/>
        </authorList>
    </citation>
    <scope>NUCLEOTIDE SEQUENCE [LARGE SCALE GENOMIC DNA]</scope>
    <source>
        <strain evidence="6">PX52</strain>
    </source>
</reference>
<dbReference type="SUPFAM" id="SSF50969">
    <property type="entry name" value="YVTN repeat-like/Quinoprotein amine dehydrogenase"/>
    <property type="match status" value="1"/>
</dbReference>